<dbReference type="AlphaFoldDB" id="A0A831VMX8"/>
<reference evidence="1" key="1">
    <citation type="journal article" date="2020" name="mSystems">
        <title>Genome- and Community-Level Interaction Insights into Carbon Utilization and Element Cycling Functions of Hydrothermarchaeota in Hydrothermal Sediment.</title>
        <authorList>
            <person name="Zhou Z."/>
            <person name="Liu Y."/>
            <person name="Xu W."/>
            <person name="Pan J."/>
            <person name="Luo Z.H."/>
            <person name="Li M."/>
        </authorList>
    </citation>
    <scope>NUCLEOTIDE SEQUENCE [LARGE SCALE GENOMIC DNA]</scope>
    <source>
        <strain evidence="1">HyVt-345</strain>
    </source>
</reference>
<proteinExistence type="predicted"/>
<dbReference type="InterPro" id="IPR011047">
    <property type="entry name" value="Quinoprotein_ADH-like_sf"/>
</dbReference>
<dbReference type="Proteomes" id="UP000886191">
    <property type="component" value="Unassembled WGS sequence"/>
</dbReference>
<dbReference type="PROSITE" id="PS51257">
    <property type="entry name" value="PROKAR_LIPOPROTEIN"/>
    <property type="match status" value="1"/>
</dbReference>
<organism evidence="1">
    <name type="scientific">Pricia antarctica</name>
    <dbReference type="NCBI Taxonomy" id="641691"/>
    <lineage>
        <taxon>Bacteria</taxon>
        <taxon>Pseudomonadati</taxon>
        <taxon>Bacteroidota</taxon>
        <taxon>Flavobacteriia</taxon>
        <taxon>Flavobacteriales</taxon>
        <taxon>Flavobacteriaceae</taxon>
        <taxon>Pricia</taxon>
    </lineage>
</organism>
<comment type="caution">
    <text evidence="1">The sequence shown here is derived from an EMBL/GenBank/DDBJ whole genome shotgun (WGS) entry which is preliminary data.</text>
</comment>
<sequence length="522" mass="57899">MRTIIGNVINFVLVLLSVSCNQFNYRKVNNNQVEKWPPELPTSNEKGVATLETEEFLEVPNGVQRILDTISDYSLSVAEVAPKIELVYHDQLPNAALNGVGWSSWGDLCVASDGSVYSGTGNHWGIQKGEAFVYRWQPSTRVISKVADLNAISETKSEEVHFSKVHAGIFEGNDKKIYFTGTLDDGGLAASEEMLDKWTEHVVGGKLFQYNPVTGKTVIYADFPRATVTATTEYDAKRNILYCALEGDPEGFAFGAFDMDEKKWIYTGSPGQITNDRNFMLDSEGNVYFNGNESFEHTGVRLNSLEEEWQRTKQQKEGKVILSSKKSKILDQRIHKNADTYTTLLKYDPKINEVVLTNSFLTSEGIRSSTRESKEGYIYGSTMGGELFRYSPIIDEMKLLGSNFLKKGEYITVCVLSPDEKFLYYLPGAHGSAGFSGTPIIQYNIENRQQKALAFLSQPMVKAFQYSPGGTFGSKLSEDGSKLYVGLNGSGSGNLKPKEHDGGFGLTSFVVVHIPSEERSGN</sequence>
<dbReference type="SUPFAM" id="SSF50998">
    <property type="entry name" value="Quinoprotein alcohol dehydrogenase-like"/>
    <property type="match status" value="1"/>
</dbReference>
<name>A0A831VMX8_9FLAO</name>
<evidence type="ECO:0000313" key="1">
    <source>
        <dbReference type="EMBL" id="HEA21150.1"/>
    </source>
</evidence>
<gene>
    <name evidence="1" type="ORF">ENH87_09555</name>
</gene>
<dbReference type="EMBL" id="DRGL01000033">
    <property type="protein sequence ID" value="HEA21150.1"/>
    <property type="molecule type" value="Genomic_DNA"/>
</dbReference>
<accession>A0A831VMX8</accession>
<evidence type="ECO:0008006" key="2">
    <source>
        <dbReference type="Google" id="ProtNLM"/>
    </source>
</evidence>
<protein>
    <recommendedName>
        <fullName evidence="2">DUF839 domain-containing protein</fullName>
    </recommendedName>
</protein>